<dbReference type="Pfam" id="PF00533">
    <property type="entry name" value="BRCT"/>
    <property type="match status" value="1"/>
</dbReference>
<dbReference type="Gene3D" id="3.40.50.10190">
    <property type="entry name" value="BRCT domain"/>
    <property type="match status" value="1"/>
</dbReference>
<dbReference type="InterPro" id="IPR036420">
    <property type="entry name" value="BRCT_dom_sf"/>
</dbReference>
<dbReference type="PANTHER" id="PTHR12162:SF0">
    <property type="entry name" value="NIBRIN"/>
    <property type="match status" value="1"/>
</dbReference>
<feature type="domain" description="FHA" evidence="10">
    <location>
        <begin position="14"/>
        <end position="76"/>
    </location>
</feature>
<evidence type="ECO:0000256" key="8">
    <source>
        <dbReference type="ARBA" id="ARBA00044757"/>
    </source>
</evidence>
<dbReference type="FunFam" id="3.40.50.10980:FF:000001">
    <property type="entry name" value="Nibrin"/>
    <property type="match status" value="1"/>
</dbReference>
<keyword evidence="5" id="KW-0234">DNA repair</keyword>
<protein>
    <submittedName>
        <fullName evidence="11">Nbs</fullName>
    </submittedName>
</protein>
<dbReference type="Gene3D" id="2.60.200.20">
    <property type="match status" value="1"/>
</dbReference>
<evidence type="ECO:0000256" key="2">
    <source>
        <dbReference type="ARBA" id="ARBA00004286"/>
    </source>
</evidence>
<keyword evidence="7" id="KW-0131">Cell cycle</keyword>
<organism evidence="11 12">
    <name type="scientific">Drosophila busckii</name>
    <name type="common">Fruit fly</name>
    <dbReference type="NCBI Taxonomy" id="30019"/>
    <lineage>
        <taxon>Eukaryota</taxon>
        <taxon>Metazoa</taxon>
        <taxon>Ecdysozoa</taxon>
        <taxon>Arthropoda</taxon>
        <taxon>Hexapoda</taxon>
        <taxon>Insecta</taxon>
        <taxon>Pterygota</taxon>
        <taxon>Neoptera</taxon>
        <taxon>Endopterygota</taxon>
        <taxon>Diptera</taxon>
        <taxon>Brachycera</taxon>
        <taxon>Muscomorpha</taxon>
        <taxon>Ephydroidea</taxon>
        <taxon>Drosophilidae</taxon>
        <taxon>Drosophila</taxon>
    </lineage>
</organism>
<evidence type="ECO:0000256" key="7">
    <source>
        <dbReference type="ARBA" id="ARBA00023306"/>
    </source>
</evidence>
<dbReference type="PROSITE" id="PS50006">
    <property type="entry name" value="FHA_DOMAIN"/>
    <property type="match status" value="1"/>
</dbReference>
<dbReference type="InterPro" id="IPR008984">
    <property type="entry name" value="SMAD_FHA_dom_sf"/>
</dbReference>
<evidence type="ECO:0000313" key="12">
    <source>
        <dbReference type="Proteomes" id="UP000494163"/>
    </source>
</evidence>
<dbReference type="InterPro" id="IPR040227">
    <property type="entry name" value="Nibrin-rel"/>
</dbReference>
<evidence type="ECO:0000259" key="10">
    <source>
        <dbReference type="PROSITE" id="PS50006"/>
    </source>
</evidence>
<feature type="region of interest" description="Disordered" evidence="9">
    <location>
        <begin position="573"/>
        <end position="639"/>
    </location>
</feature>
<dbReference type="GO" id="GO:0003684">
    <property type="term" value="F:damaged DNA binding"/>
    <property type="evidence" value="ECO:0007669"/>
    <property type="project" value="TreeGrafter"/>
</dbReference>
<dbReference type="EMBL" id="CP012525">
    <property type="protein sequence ID" value="ALC44219.1"/>
    <property type="molecule type" value="Genomic_DNA"/>
</dbReference>
<feature type="region of interest" description="Disordered" evidence="9">
    <location>
        <begin position="364"/>
        <end position="388"/>
    </location>
</feature>
<feature type="region of interest" description="Disordered" evidence="9">
    <location>
        <begin position="411"/>
        <end position="522"/>
    </location>
</feature>
<feature type="compositionally biased region" description="Low complexity" evidence="9">
    <location>
        <begin position="611"/>
        <end position="620"/>
    </location>
</feature>
<dbReference type="PANTHER" id="PTHR12162">
    <property type="entry name" value="NIBRIN-RELATED"/>
    <property type="match status" value="1"/>
</dbReference>
<dbReference type="InterPro" id="IPR000253">
    <property type="entry name" value="FHA_dom"/>
</dbReference>
<keyword evidence="6" id="KW-0539">Nucleus</keyword>
<reference evidence="11 12" key="1">
    <citation type="submission" date="2015-08" db="EMBL/GenBank/DDBJ databases">
        <title>Ancestral chromatin configuration constrains chromatin evolution on differentiating sex chromosomes in Drosophila.</title>
        <authorList>
            <person name="Zhou Q."/>
            <person name="Bachtrog D."/>
        </authorList>
    </citation>
    <scope>NUCLEOTIDE SEQUENCE [LARGE SCALE GENOMIC DNA]</scope>
    <source>
        <tissue evidence="11">Whole larvae</tissue>
    </source>
</reference>
<sequence>MFVLTKVDNSKEKIVLMRNKPMYSIGRIGTDVLLSEDLSISRAHVHLHLPTSETSQVLTVEDQGSKYGTFLRDEIKANKKMQAKTPTPLNVGDKLRIGALKNIWQLSQLKLQTTTSALTQPEAQQLNQHMKALNGEVLPTWTDECTHLTMNKVTVTVKLLHALLENKPIVKVEFWRELFAAARSIHITKDWPNPKDFEPAHSADVPDISWRPERTKVFARKTVVFMNRKHYDAYGPVVEKAGGSCKDLNSGVRKAFLTKKDVMVIQYVASTESQATEAISNVQDILEQAGLRLIPDYEIGLAILHCSTEKFCNPAHKIFPQSYPATESMNSSILVASTERTQASCTSTKASELVIPESAIYAPSVGSDKMDEEPESEPQAVAQTSKPLVIGRVRKSKNSIYLDSSDNDEPLAKKVAEPKSKRKRKINIIDDSSDEEKQQMKRNKPAPESKVKSKKIQSISLDSSSETAEEQPKAATSRRVTRKSNNVQDQTAVSTSSPRRSPRGKPIAQRVVLTVPEQDSEDEELFQFKKKIPSSVERVPLLPAEPNIQADKSLRSKSTDQPVKINVNKFMEKPQSQSISQAAAAPSVPSQPKKRLRLEQLNESDSDDNDNLFNFNNNNNKKPRQSLEQNKSDNESDTELFSFSKSQAQKRVENRSVEIDCNQDSVSTERLTSADAKKSKYILPTPKKPSLKVNVSGWLSCSGKDFKTEPDTTVAAEISIAAEPDIKQELADEDTKIKLEHQEWLAAIKNGIQVRMCNLDISSRLHDVTDAVNLADKTDYSGRKNFKKFVKKQPLHPQQLVMQLKRMQLADGMVTSI</sequence>
<feature type="region of interest" description="Disordered" evidence="9">
    <location>
        <begin position="543"/>
        <end position="562"/>
    </location>
</feature>
<keyword evidence="4" id="KW-0227">DNA damage</keyword>
<feature type="compositionally biased region" description="Basic and acidic residues" evidence="9">
    <location>
        <begin position="435"/>
        <end position="451"/>
    </location>
</feature>
<dbReference type="GO" id="GO:0005694">
    <property type="term" value="C:chromosome"/>
    <property type="evidence" value="ECO:0007669"/>
    <property type="project" value="UniProtKB-SubCell"/>
</dbReference>
<dbReference type="Gene3D" id="3.40.50.10980">
    <property type="entry name" value="Nibrin, BRCT2 domain"/>
    <property type="match status" value="1"/>
</dbReference>
<dbReference type="CDD" id="cd17741">
    <property type="entry name" value="BRCT_nibrin"/>
    <property type="match status" value="1"/>
</dbReference>
<keyword evidence="3" id="KW-0158">Chromosome</keyword>
<dbReference type="CDD" id="cd22667">
    <property type="entry name" value="FHA_NBN"/>
    <property type="match status" value="1"/>
</dbReference>
<dbReference type="InterPro" id="IPR032429">
    <property type="entry name" value="Nibrin_BRCT2"/>
</dbReference>
<evidence type="ECO:0000256" key="5">
    <source>
        <dbReference type="ARBA" id="ARBA00023204"/>
    </source>
</evidence>
<feature type="compositionally biased region" description="Low complexity" evidence="9">
    <location>
        <begin position="574"/>
        <end position="591"/>
    </location>
</feature>
<gene>
    <name evidence="11" type="ORF">Dbus_chr3Lg1385</name>
</gene>
<dbReference type="OMA" id="IQVRMCN"/>
<dbReference type="GO" id="GO:0007095">
    <property type="term" value="P:mitotic G2 DNA damage checkpoint signaling"/>
    <property type="evidence" value="ECO:0007669"/>
    <property type="project" value="InterPro"/>
</dbReference>
<dbReference type="GO" id="GO:0030870">
    <property type="term" value="C:Mre11 complex"/>
    <property type="evidence" value="ECO:0007669"/>
    <property type="project" value="InterPro"/>
</dbReference>
<dbReference type="AlphaFoldDB" id="A0A0M3QWI7"/>
<dbReference type="SUPFAM" id="SSF49879">
    <property type="entry name" value="SMAD/FHA domain"/>
    <property type="match status" value="1"/>
</dbReference>
<evidence type="ECO:0000256" key="3">
    <source>
        <dbReference type="ARBA" id="ARBA00022454"/>
    </source>
</evidence>
<dbReference type="InterPro" id="IPR001357">
    <property type="entry name" value="BRCT_dom"/>
</dbReference>
<evidence type="ECO:0000256" key="4">
    <source>
        <dbReference type="ARBA" id="ARBA00022763"/>
    </source>
</evidence>
<dbReference type="OrthoDB" id="552194at2759"/>
<evidence type="ECO:0000256" key="1">
    <source>
        <dbReference type="ARBA" id="ARBA00004123"/>
    </source>
</evidence>
<dbReference type="GO" id="GO:0000724">
    <property type="term" value="P:double-strand break repair via homologous recombination"/>
    <property type="evidence" value="ECO:0007669"/>
    <property type="project" value="TreeGrafter"/>
</dbReference>
<dbReference type="SUPFAM" id="SSF52113">
    <property type="entry name" value="BRCT domain"/>
    <property type="match status" value="1"/>
</dbReference>
<dbReference type="Pfam" id="PF16508">
    <property type="entry name" value="NIBRIN_BRCT_II"/>
    <property type="match status" value="1"/>
</dbReference>
<keyword evidence="12" id="KW-1185">Reference proteome</keyword>
<comment type="similarity">
    <text evidence="8">Belongs to the Nibrin family.</text>
</comment>
<dbReference type="Proteomes" id="UP000494163">
    <property type="component" value="Chromosome 3L"/>
</dbReference>
<evidence type="ECO:0000256" key="9">
    <source>
        <dbReference type="SAM" id="MobiDB-lite"/>
    </source>
</evidence>
<proteinExistence type="inferred from homology"/>
<dbReference type="InterPro" id="IPR043014">
    <property type="entry name" value="Nibrin_BRCT2_sf"/>
</dbReference>
<comment type="subcellular location">
    <subcellularLocation>
        <location evidence="2">Chromosome</location>
    </subcellularLocation>
    <subcellularLocation>
        <location evidence="1">Nucleus</location>
    </subcellularLocation>
</comment>
<accession>A0A0M3QWI7</accession>
<evidence type="ECO:0000256" key="6">
    <source>
        <dbReference type="ARBA" id="ARBA00023242"/>
    </source>
</evidence>
<evidence type="ECO:0000313" key="11">
    <source>
        <dbReference type="EMBL" id="ALC44219.1"/>
    </source>
</evidence>
<feature type="compositionally biased region" description="Polar residues" evidence="9">
    <location>
        <begin position="483"/>
        <end position="499"/>
    </location>
</feature>
<dbReference type="Pfam" id="PF00498">
    <property type="entry name" value="FHA"/>
    <property type="match status" value="1"/>
</dbReference>
<name>A0A0M3QWI7_DROBS</name>
<dbReference type="STRING" id="30019.A0A0M3QWI7"/>